<evidence type="ECO:0000313" key="1">
    <source>
        <dbReference type="EMBL" id="PHJ37750.1"/>
    </source>
</evidence>
<dbReference type="RefSeq" id="WP_099083490.1">
    <property type="nucleotide sequence ID" value="NZ_AWQQ01000084.1"/>
</dbReference>
<comment type="caution">
    <text evidence="1">The sequence shown here is derived from an EMBL/GenBank/DDBJ whole genome shotgun (WGS) entry which is preliminary data.</text>
</comment>
<gene>
    <name evidence="1" type="ORF">P378_14145</name>
</gene>
<accession>A0A2C6LHE2</accession>
<dbReference type="Proteomes" id="UP000222564">
    <property type="component" value="Unassembled WGS sequence"/>
</dbReference>
<protein>
    <submittedName>
        <fullName evidence="1">Uncharacterized protein</fullName>
    </submittedName>
</protein>
<name>A0A2C6LHE2_9FIRM</name>
<sequence>MELDVNVNKERDLFTDLVSKVCNNNQPGIIALQPSELTDEVWEEIVKYNLNPESPCLVYLEDSSTDNQVKVKVVCKTA</sequence>
<evidence type="ECO:0000313" key="2">
    <source>
        <dbReference type="Proteomes" id="UP000222564"/>
    </source>
</evidence>
<proteinExistence type="predicted"/>
<dbReference type="OrthoDB" id="1787284at2"/>
<dbReference type="EMBL" id="AWQQ01000084">
    <property type="protein sequence ID" value="PHJ37750.1"/>
    <property type="molecule type" value="Genomic_DNA"/>
</dbReference>
<dbReference type="AlphaFoldDB" id="A0A2C6LHE2"/>
<keyword evidence="2" id="KW-1185">Reference proteome</keyword>
<organism evidence="1 2">
    <name type="scientific">Desulforamulus profundi</name>
    <dbReference type="NCBI Taxonomy" id="1383067"/>
    <lineage>
        <taxon>Bacteria</taxon>
        <taxon>Bacillati</taxon>
        <taxon>Bacillota</taxon>
        <taxon>Clostridia</taxon>
        <taxon>Eubacteriales</taxon>
        <taxon>Peptococcaceae</taxon>
        <taxon>Desulforamulus</taxon>
    </lineage>
</organism>
<reference evidence="1 2" key="1">
    <citation type="submission" date="2013-09" db="EMBL/GenBank/DDBJ databases">
        <title>Biodegradation of hydrocarbons in the deep terrestrial subsurface : characterization of a microbial consortium composed of two Desulfotomaculum species originating from a deep geological formation.</title>
        <authorList>
            <person name="Aullo T."/>
            <person name="Berlendis S."/>
            <person name="Lascourreges J.-F."/>
            <person name="Dessort D."/>
            <person name="Saint-Laurent S."/>
            <person name="Schraauwers B."/>
            <person name="Mas J."/>
            <person name="Magot M."/>
            <person name="Ranchou-Peyruse A."/>
        </authorList>
    </citation>
    <scope>NUCLEOTIDE SEQUENCE [LARGE SCALE GENOMIC DNA]</scope>
    <source>
        <strain evidence="1 2">Bs107</strain>
    </source>
</reference>